<accession>A0ACC2WVF1</accession>
<protein>
    <submittedName>
        <fullName evidence="1">Uncharacterized protein</fullName>
    </submittedName>
</protein>
<dbReference type="Proteomes" id="UP001234202">
    <property type="component" value="Unassembled WGS sequence"/>
</dbReference>
<name>A0ACC2WVF1_9TREE</name>
<evidence type="ECO:0000313" key="1">
    <source>
        <dbReference type="EMBL" id="KAJ9114791.1"/>
    </source>
</evidence>
<evidence type="ECO:0000313" key="2">
    <source>
        <dbReference type="Proteomes" id="UP001234202"/>
    </source>
</evidence>
<comment type="caution">
    <text evidence="1">The sequence shown here is derived from an EMBL/GenBank/DDBJ whole genome shotgun (WGS) entry which is preliminary data.</text>
</comment>
<keyword evidence="2" id="KW-1185">Reference proteome</keyword>
<proteinExistence type="predicted"/>
<dbReference type="EMBL" id="JASBWV010000053">
    <property type="protein sequence ID" value="KAJ9114791.1"/>
    <property type="molecule type" value="Genomic_DNA"/>
</dbReference>
<gene>
    <name evidence="1" type="ORF">QFC24_007110</name>
</gene>
<organism evidence="1 2">
    <name type="scientific">Naganishia onofrii</name>
    <dbReference type="NCBI Taxonomy" id="1851511"/>
    <lineage>
        <taxon>Eukaryota</taxon>
        <taxon>Fungi</taxon>
        <taxon>Dikarya</taxon>
        <taxon>Basidiomycota</taxon>
        <taxon>Agaricomycotina</taxon>
        <taxon>Tremellomycetes</taxon>
        <taxon>Filobasidiales</taxon>
        <taxon>Filobasidiaceae</taxon>
        <taxon>Naganishia</taxon>
    </lineage>
</organism>
<sequence length="573" mass="63620">MNNSKNASLLLNATESLAVDANPAFFPTGLGALGTVYHLLTHPKIKDWVQLIMLGLLAEMTRRISKNVWIWANDCEVNASSGSSRLRPWLDRKKKKSTIRDKKAPPKPHFIPNLGESHTIWLGQTMVRLHRKINKEACWYYDKEVLEVTMLTRSRQRFEDLLVAAKAAYLIDDEEKITVKMVDEEKNSGDWRQVATKNKRPLSSVVTEAGVKERLERDIIEFLKSENWYISRGVPWRRGFLLHGVPGCGKTSLIHALASACDLDIYVVSLATQGLTDSKLNRCMTAAPAGSVIVMEDIDVGMPDGSLTLNRQDGEDENEDEDEDDASESSDKRKNKKNKGAARGGGVTLSGLLNAIDGVAGSEGRILFMTTNHIEKLDHALIRPGRADIHVEFKNASKAICRDLFKVFYPVTGEFPVKYARSSDVPLSFSAVNEKEAGQLTEKDIGSLADAFMTALPEGEFSPAQIQGTRLPLSCLGYKKVYPGEAVDAVPAWIEEKRKEKADAEKKKEEAAEAKRLREEERAKKRAEKDTKSETNDNVQEVSAPAIDNKETQTPKAEPDSLPATTASEDRAE</sequence>
<reference evidence="1" key="1">
    <citation type="submission" date="2023-04" db="EMBL/GenBank/DDBJ databases">
        <title>Draft Genome sequencing of Naganishia species isolated from polar environments using Oxford Nanopore Technology.</title>
        <authorList>
            <person name="Leo P."/>
            <person name="Venkateswaran K."/>
        </authorList>
    </citation>
    <scope>NUCLEOTIDE SEQUENCE</scope>
    <source>
        <strain evidence="1">DBVPG 5303</strain>
    </source>
</reference>